<keyword evidence="16" id="KW-0206">Cytoskeleton</keyword>
<evidence type="ECO:0000256" key="8">
    <source>
        <dbReference type="ARBA" id="ARBA00022475"/>
    </source>
</evidence>
<feature type="compositionally biased region" description="Basic and acidic residues" evidence="18">
    <location>
        <begin position="611"/>
        <end position="622"/>
    </location>
</feature>
<proteinExistence type="inferred from homology"/>
<keyword evidence="8" id="KW-1003">Cell membrane</keyword>
<dbReference type="PANTHER" id="PTHR11216">
    <property type="entry name" value="EH DOMAIN"/>
    <property type="match status" value="1"/>
</dbReference>
<feature type="compositionally biased region" description="Polar residues" evidence="18">
    <location>
        <begin position="298"/>
        <end position="312"/>
    </location>
</feature>
<organism evidence="22 23">
    <name type="scientific">Hortaea werneckii</name>
    <name type="common">Black yeast</name>
    <name type="synonym">Cladosporium werneckii</name>
    <dbReference type="NCBI Taxonomy" id="91943"/>
    <lineage>
        <taxon>Eukaryota</taxon>
        <taxon>Fungi</taxon>
        <taxon>Dikarya</taxon>
        <taxon>Ascomycota</taxon>
        <taxon>Pezizomycotina</taxon>
        <taxon>Dothideomycetes</taxon>
        <taxon>Dothideomycetidae</taxon>
        <taxon>Mycosphaerellales</taxon>
        <taxon>Teratosphaeriaceae</taxon>
        <taxon>Hortaea</taxon>
    </lineage>
</organism>
<dbReference type="InterPro" id="IPR000261">
    <property type="entry name" value="EH_dom"/>
</dbReference>
<feature type="region of interest" description="Disordered" evidence="18">
    <location>
        <begin position="595"/>
        <end position="656"/>
    </location>
</feature>
<feature type="compositionally biased region" description="Basic and acidic residues" evidence="18">
    <location>
        <begin position="1007"/>
        <end position="1035"/>
    </location>
</feature>
<keyword evidence="14" id="KW-0472">Membrane</keyword>
<evidence type="ECO:0000256" key="7">
    <source>
        <dbReference type="ARBA" id="ARBA00020728"/>
    </source>
</evidence>
<dbReference type="CDD" id="cd00052">
    <property type="entry name" value="EH"/>
    <property type="match status" value="2"/>
</dbReference>
<evidence type="ECO:0000256" key="6">
    <source>
        <dbReference type="ARBA" id="ARBA00015110"/>
    </source>
</evidence>
<feature type="region of interest" description="Disordered" evidence="18">
    <location>
        <begin position="338"/>
        <end position="403"/>
    </location>
</feature>
<comment type="subcellular location">
    <subcellularLocation>
        <location evidence="3">Cell membrane</location>
        <topology evidence="3">Peripheral membrane protein</topology>
        <orientation evidence="3">Cytoplasmic side</orientation>
    </subcellularLocation>
    <subcellularLocation>
        <location evidence="2">Cytoplasm</location>
        <location evidence="2">Cytoskeleton</location>
        <location evidence="2">Actin patch</location>
    </subcellularLocation>
    <subcellularLocation>
        <location evidence="1">Endosome membrane</location>
        <topology evidence="1">Peripheral membrane protein</topology>
        <orientation evidence="1">Cytoplasmic side</orientation>
    </subcellularLocation>
</comment>
<protein>
    <recommendedName>
        <fullName evidence="6">Actin cytoskeleton-regulatory complex protein PAN1</fullName>
    </recommendedName>
    <alternativeName>
        <fullName evidence="7">Actin cytoskeleton-regulatory complex protein pan1</fullName>
    </alternativeName>
</protein>
<sequence length="1472" mass="159866">MFSGSNSYLGGANSARQQGFGQQPQQQSFSGQPSPFGAQQTGFGQQGALQPQYTGFPQGGLQPQATGFPGPQQPQQQYGGFQQPQPTGFQQPQPTGFQQPQATGFQQPQPTGFQQPQPTGFQSQLQPQPTGFAQPGQQQNGMPQPPAQPQKPQATGMTSSDIANSFRGSPAQQQPPSQPPSTGNKIPNIRLSFITAQDQSKFEQLFRSATGSEQALSGEKAKDLLLRSKLDGNSLAQVWTLSDTTKSGQLLFPEFALAMYLCNLKLTGKDLPGVLPETVRNEVGSMVDIISFGVPDETPQQQSSSNAPNFSQPPKIEQPQAQNPSNSQLLSALTAQPTGFQVPQPTGFQQPQPTGLQPQQTGFPQGMQASLQATGYQGPRPPMPPMPTGFSPQQGLSPQQTGYPPAQPLNAQPTGRPGQWGLVNAPASGLPNLQALQTQMMPQPGREAGAFSAQGLRGNATVPWAVTKDEKQIYDAMFKAWDGFGKGYITGNQALEIFGQSGLEKGDLERIWTLSDPHNRGRLNLDEFAVAMHLIYRRLNGYEVPAQLPPELVPPSTRNLNSSIDRMKGLLSEDANERKNTGAFLQPQKTGVSYLKSHSFRGGPNGASTGQRKDATVFKNDDDAVGYRSSARRRVGRDTEQRSPSPASSAGGQNADEMGIDQLRKLIREKQVLLEAMDFEDESHADEEDALDRKDRKESEDLFRRIRRMQEDIDSHPNSAYKSSDSEAERRTLQRQLRGLQDKLPELASHVRRCERAIADAQLELFRLKDAKEHPGSAQAIVGTGPGGAVTESDRLKARARTMMQQRSAALSGKKVESSDDGSGASQRLEEENKRVSREREDNEKMVRDVEESVTEYSKSLEDGLKEGSESASDEHERRRWVDGLGVEDEVKDFIYDLQRSSRAARIRNEEKTSSSRSRGKATDAPQDSSRTGTPTGGRTESPAASRSATISPQPSGGSYQTYRTAEERAAFIKQQAEQRMAERLAALGLRPAARSASGGGETAAQRTEREKKEREDRLKQAEAEDARREQERQARLQGESVAPPSPSQSKSKPPPPAPRKGRSESMQSQERDQAKAEEKSVEDNIKEEALKEQQVALEGETKDLEYVPTACTTRNDFTNRWNRDEEARQEKELQKQREEAEANLRALEEQVKAGKLKRSEEKKKREAAKKEASDKEARLAAQRAEIEAAKERERQLRAQLEAEDDDSSSDDDEWERPEEDAAQENQEPEKSPEAPAPPVPEIRSPPAAGSPEAVSSPPAESKNPFFKSMNQQQTPSAMASPAAASPDAEKKDTNPFHRMTQQQPLPDPAPAPARQRSQPKDDDDWSVVESSADEDEDNDAPTGGSAKQLASMLFGTMGPPRPLSSNDNERGAGSPAPVESGVSSPPPPPPMPSGGAPPPPPMPTGGAPPPPPGPPPPPAMPGGGETAARSPPPAGALPDRSGLLEQIQAGKGLKKTQTKDRSTSSVAGRVL</sequence>
<evidence type="ECO:0000259" key="20">
    <source>
        <dbReference type="PROSITE" id="PS50222"/>
    </source>
</evidence>
<evidence type="ECO:0000256" key="11">
    <source>
        <dbReference type="ARBA" id="ARBA00022737"/>
    </source>
</evidence>
<dbReference type="GO" id="GO:0030479">
    <property type="term" value="C:actin cortical patch"/>
    <property type="evidence" value="ECO:0007669"/>
    <property type="project" value="UniProtKB-SubCell"/>
</dbReference>
<feature type="compositionally biased region" description="Polar residues" evidence="18">
    <location>
        <begin position="390"/>
        <end position="402"/>
    </location>
</feature>
<dbReference type="FunFam" id="1.10.238.10:FF:000349">
    <property type="entry name" value="Actin cytoskeleton-regulatory complex protein PAN1"/>
    <property type="match status" value="1"/>
</dbReference>
<feature type="compositionally biased region" description="Low complexity" evidence="18">
    <location>
        <begin position="1276"/>
        <end position="1287"/>
    </location>
</feature>
<keyword evidence="10" id="KW-0254">Endocytosis</keyword>
<feature type="region of interest" description="Disordered" evidence="18">
    <location>
        <begin position="898"/>
        <end position="963"/>
    </location>
</feature>
<dbReference type="PROSITE" id="PS50031">
    <property type="entry name" value="EH"/>
    <property type="match status" value="2"/>
</dbReference>
<keyword evidence="11" id="KW-0677">Repeat</keyword>
<dbReference type="Pfam" id="PF08226">
    <property type="entry name" value="DUF1720"/>
    <property type="match status" value="2"/>
</dbReference>
<feature type="compositionally biased region" description="Low complexity" evidence="18">
    <location>
        <begin position="62"/>
        <end position="122"/>
    </location>
</feature>
<dbReference type="Proteomes" id="UP000282582">
    <property type="component" value="Unassembled WGS sequence"/>
</dbReference>
<feature type="domain" description="EH" evidence="19">
    <location>
        <begin position="198"/>
        <end position="279"/>
    </location>
</feature>
<dbReference type="PANTHER" id="PTHR11216:SF173">
    <property type="entry name" value="ACTIN CYTOSKELETON-REGULATORY COMPLEX PROTEIN PAN1"/>
    <property type="match status" value="1"/>
</dbReference>
<feature type="compositionally biased region" description="Polar residues" evidence="18">
    <location>
        <begin position="155"/>
        <end position="167"/>
    </location>
</feature>
<feature type="region of interest" description="Disordered" evidence="18">
    <location>
        <begin position="295"/>
        <end position="326"/>
    </location>
</feature>
<evidence type="ECO:0000313" key="23">
    <source>
        <dbReference type="Proteomes" id="UP000282582"/>
    </source>
</evidence>
<dbReference type="EMBL" id="QWIK01000431">
    <property type="protein sequence ID" value="RMY06301.1"/>
    <property type="molecule type" value="Genomic_DNA"/>
</dbReference>
<evidence type="ECO:0000259" key="21">
    <source>
        <dbReference type="PROSITE" id="PS51082"/>
    </source>
</evidence>
<gene>
    <name evidence="22" type="ORF">D0868_05936</name>
</gene>
<feature type="compositionally biased region" description="Low complexity" evidence="18">
    <location>
        <begin position="929"/>
        <end position="943"/>
    </location>
</feature>
<dbReference type="PROSITE" id="PS51082">
    <property type="entry name" value="WH2"/>
    <property type="match status" value="1"/>
</dbReference>
<dbReference type="InterPro" id="IPR002048">
    <property type="entry name" value="EF_hand_dom"/>
</dbReference>
<evidence type="ECO:0000256" key="13">
    <source>
        <dbReference type="ARBA" id="ARBA00023054"/>
    </source>
</evidence>
<feature type="domain" description="EF-hand" evidence="20">
    <location>
        <begin position="503"/>
        <end position="538"/>
    </location>
</feature>
<dbReference type="GO" id="GO:0010008">
    <property type="term" value="C:endosome membrane"/>
    <property type="evidence" value="ECO:0007669"/>
    <property type="project" value="UniProtKB-SubCell"/>
</dbReference>
<evidence type="ECO:0000256" key="15">
    <source>
        <dbReference type="ARBA" id="ARBA00023203"/>
    </source>
</evidence>
<dbReference type="InterPro" id="IPR011992">
    <property type="entry name" value="EF-hand-dom_pair"/>
</dbReference>
<feature type="compositionally biased region" description="Low complexity" evidence="18">
    <location>
        <begin position="1374"/>
        <end position="1384"/>
    </location>
</feature>
<dbReference type="GO" id="GO:0003779">
    <property type="term" value="F:actin binding"/>
    <property type="evidence" value="ECO:0007669"/>
    <property type="project" value="UniProtKB-KW"/>
</dbReference>
<feature type="compositionally biased region" description="Low complexity" evidence="18">
    <location>
        <begin position="984"/>
        <end position="997"/>
    </location>
</feature>
<feature type="compositionally biased region" description="Polar residues" evidence="18">
    <location>
        <begin position="1111"/>
        <end position="1121"/>
    </location>
</feature>
<dbReference type="Gene3D" id="1.10.238.10">
    <property type="entry name" value="EF-hand"/>
    <property type="match status" value="2"/>
</dbReference>
<dbReference type="Pfam" id="PF12763">
    <property type="entry name" value="EH"/>
    <property type="match status" value="2"/>
</dbReference>
<dbReference type="InterPro" id="IPR013182">
    <property type="entry name" value="DUF1720"/>
</dbReference>
<dbReference type="InterPro" id="IPR003124">
    <property type="entry name" value="WH2_dom"/>
</dbReference>
<feature type="compositionally biased region" description="Pro residues" evidence="18">
    <location>
        <begin position="1385"/>
        <end position="1421"/>
    </location>
</feature>
<name>A0A3M6YU64_HORWE</name>
<feature type="compositionally biased region" description="Low complexity" evidence="18">
    <location>
        <begin position="339"/>
        <end position="366"/>
    </location>
</feature>
<evidence type="ECO:0000256" key="5">
    <source>
        <dbReference type="ARBA" id="ARBA00011159"/>
    </source>
</evidence>
<feature type="domain" description="EH" evidence="19">
    <location>
        <begin position="470"/>
        <end position="559"/>
    </location>
</feature>
<dbReference type="SUPFAM" id="SSF47473">
    <property type="entry name" value="EF-hand"/>
    <property type="match status" value="2"/>
</dbReference>
<feature type="region of interest" description="Disordered" evidence="18">
    <location>
        <begin position="984"/>
        <end position="1472"/>
    </location>
</feature>
<dbReference type="CDD" id="cd21762">
    <property type="entry name" value="WH2"/>
    <property type="match status" value="1"/>
</dbReference>
<feature type="region of interest" description="Disordered" evidence="18">
    <location>
        <begin position="1"/>
        <end position="187"/>
    </location>
</feature>
<feature type="compositionally biased region" description="Polar residues" evidence="18">
    <location>
        <begin position="945"/>
        <end position="963"/>
    </location>
</feature>
<comment type="subunit">
    <text evidence="5">Component of the PAN1 actin cytoskeleton-regulatory complex.</text>
</comment>
<reference evidence="22 23" key="1">
    <citation type="journal article" date="2018" name="BMC Genomics">
        <title>Genomic evidence for intraspecific hybridization in a clonal and extremely halotolerant yeast.</title>
        <authorList>
            <person name="Gostincar C."/>
            <person name="Stajich J.E."/>
            <person name="Zupancic J."/>
            <person name="Zalar P."/>
            <person name="Gunde-Cimerman N."/>
        </authorList>
    </citation>
    <scope>NUCLEOTIDE SEQUENCE [LARGE SCALE GENOMIC DNA]</scope>
    <source>
        <strain evidence="22 23">EXF-6654</strain>
    </source>
</reference>
<dbReference type="VEuPathDB" id="FungiDB:BTJ68_12640"/>
<evidence type="ECO:0000256" key="1">
    <source>
        <dbReference type="ARBA" id="ARBA00004125"/>
    </source>
</evidence>
<keyword evidence="12" id="KW-0967">Endosome</keyword>
<dbReference type="PROSITE" id="PS50222">
    <property type="entry name" value="EF_HAND_2"/>
    <property type="match status" value="1"/>
</dbReference>
<feature type="compositionally biased region" description="Acidic residues" evidence="18">
    <location>
        <begin position="1202"/>
        <end position="1223"/>
    </location>
</feature>
<evidence type="ECO:0000256" key="3">
    <source>
        <dbReference type="ARBA" id="ARBA00004413"/>
    </source>
</evidence>
<keyword evidence="13" id="KW-0175">Coiled coil</keyword>
<keyword evidence="9" id="KW-0963">Cytoplasm</keyword>
<dbReference type="GO" id="GO:0016197">
    <property type="term" value="P:endosomal transport"/>
    <property type="evidence" value="ECO:0007669"/>
    <property type="project" value="TreeGrafter"/>
</dbReference>
<accession>A0A3M6YU64</accession>
<feature type="region of interest" description="Disordered" evidence="18">
    <location>
        <begin position="708"/>
        <end position="731"/>
    </location>
</feature>
<evidence type="ECO:0000256" key="14">
    <source>
        <dbReference type="ARBA" id="ARBA00023136"/>
    </source>
</evidence>
<dbReference type="SMART" id="SM00027">
    <property type="entry name" value="EH"/>
    <property type="match status" value="2"/>
</dbReference>
<evidence type="ECO:0000256" key="18">
    <source>
        <dbReference type="SAM" id="MobiDB-lite"/>
    </source>
</evidence>
<feature type="domain" description="WH2" evidence="21">
    <location>
        <begin position="1440"/>
        <end position="1457"/>
    </location>
</feature>
<evidence type="ECO:0000256" key="2">
    <source>
        <dbReference type="ARBA" id="ARBA00004134"/>
    </source>
</evidence>
<evidence type="ECO:0000259" key="19">
    <source>
        <dbReference type="PROSITE" id="PS50031"/>
    </source>
</evidence>
<evidence type="ECO:0000313" key="22">
    <source>
        <dbReference type="EMBL" id="RMY06301.1"/>
    </source>
</evidence>
<dbReference type="Pfam" id="PF02205">
    <property type="entry name" value="WH2"/>
    <property type="match status" value="1"/>
</dbReference>
<evidence type="ECO:0000256" key="17">
    <source>
        <dbReference type="ARBA" id="ARBA00025194"/>
    </source>
</evidence>
<feature type="compositionally biased region" description="Basic and acidic residues" evidence="18">
    <location>
        <begin position="828"/>
        <end position="851"/>
    </location>
</feature>
<feature type="compositionally biased region" description="Basic and acidic residues" evidence="18">
    <location>
        <begin position="859"/>
        <end position="882"/>
    </location>
</feature>
<evidence type="ECO:0000256" key="16">
    <source>
        <dbReference type="ARBA" id="ARBA00023212"/>
    </source>
</evidence>
<feature type="compositionally biased region" description="Polar residues" evidence="18">
    <location>
        <begin position="642"/>
        <end position="652"/>
    </location>
</feature>
<feature type="compositionally biased region" description="Basic and acidic residues" evidence="18">
    <location>
        <begin position="1070"/>
        <end position="1092"/>
    </location>
</feature>
<dbReference type="GO" id="GO:0005509">
    <property type="term" value="F:calcium ion binding"/>
    <property type="evidence" value="ECO:0007669"/>
    <property type="project" value="InterPro"/>
</dbReference>
<evidence type="ECO:0000256" key="10">
    <source>
        <dbReference type="ARBA" id="ARBA00022583"/>
    </source>
</evidence>
<feature type="compositionally biased region" description="Low complexity" evidence="18">
    <location>
        <begin position="1245"/>
        <end position="1262"/>
    </location>
</feature>
<evidence type="ECO:0000256" key="9">
    <source>
        <dbReference type="ARBA" id="ARBA00022490"/>
    </source>
</evidence>
<dbReference type="GO" id="GO:0006897">
    <property type="term" value="P:endocytosis"/>
    <property type="evidence" value="ECO:0007669"/>
    <property type="project" value="UniProtKB-KW"/>
</dbReference>
<evidence type="ECO:0000256" key="4">
    <source>
        <dbReference type="ARBA" id="ARBA00009351"/>
    </source>
</evidence>
<keyword evidence="15" id="KW-0009">Actin-binding</keyword>
<feature type="compositionally biased region" description="Acidic residues" evidence="18">
    <location>
        <begin position="1322"/>
        <end position="1340"/>
    </location>
</feature>
<feature type="compositionally biased region" description="Basic and acidic residues" evidence="18">
    <location>
        <begin position="1122"/>
        <end position="1197"/>
    </location>
</feature>
<dbReference type="GO" id="GO:0005886">
    <property type="term" value="C:plasma membrane"/>
    <property type="evidence" value="ECO:0007669"/>
    <property type="project" value="UniProtKB-SubCell"/>
</dbReference>
<feature type="region of interest" description="Disordered" evidence="18">
    <location>
        <begin position="777"/>
        <end position="884"/>
    </location>
</feature>
<feature type="compositionally biased region" description="Low complexity" evidence="18">
    <location>
        <begin position="133"/>
        <end position="142"/>
    </location>
</feature>
<comment type="function">
    <text evidence="17">Component of the PAN1 actin cytoskeleton-regulatory complex required for the internalization of endosomes during actin-coupled endocytosis. The complex links the site of endocytosis to the cell membrane-associated actin cytoskeleton. Mediates uptake of external molecules and vacuolar degradation of plasma membrane proteins. Plays a role in the proper organization of the cell membrane-associated actin cytoskeleton and promotes its destabilization.</text>
</comment>
<comment type="caution">
    <text evidence="22">The sequence shown here is derived from an EMBL/GenBank/DDBJ whole genome shotgun (WGS) entry which is preliminary data.</text>
</comment>
<comment type="similarity">
    <text evidence="4">Belongs to the PAN1 family.</text>
</comment>
<feature type="compositionally biased region" description="Low complexity" evidence="18">
    <location>
        <begin position="17"/>
        <end position="48"/>
    </location>
</feature>
<evidence type="ECO:0000256" key="12">
    <source>
        <dbReference type="ARBA" id="ARBA00022753"/>
    </source>
</evidence>